<evidence type="ECO:0000313" key="3">
    <source>
        <dbReference type="EMBL" id="CAJ0589509.1"/>
    </source>
</evidence>
<keyword evidence="1" id="KW-0732">Signal</keyword>
<feature type="signal peptide" evidence="1">
    <location>
        <begin position="1"/>
        <end position="22"/>
    </location>
</feature>
<dbReference type="EMBL" id="CATQJL010000001">
    <property type="protein sequence ID" value="CAJ0589509.1"/>
    <property type="molecule type" value="Genomic_DNA"/>
</dbReference>
<dbReference type="Proteomes" id="UP001176961">
    <property type="component" value="Unassembled WGS sequence"/>
</dbReference>
<name>A0AA36GEN3_CYLNA</name>
<evidence type="ECO:0000313" key="2">
    <source>
        <dbReference type="EMBL" id="CAJ0588994.1"/>
    </source>
</evidence>
<gene>
    <name evidence="3" type="ORF">CYNAS_LOCUS1492</name>
    <name evidence="2" type="ORF">CYNAS_LOCUS977</name>
</gene>
<keyword evidence="4" id="KW-1185">Reference proteome</keyword>
<dbReference type="AlphaFoldDB" id="A0AA36GEN3"/>
<evidence type="ECO:0000256" key="1">
    <source>
        <dbReference type="SAM" id="SignalP"/>
    </source>
</evidence>
<protein>
    <submittedName>
        <fullName evidence="3">Uncharacterized protein</fullName>
    </submittedName>
</protein>
<organism evidence="3 4">
    <name type="scientific">Cylicocyclus nassatus</name>
    <name type="common">Nematode worm</name>
    <dbReference type="NCBI Taxonomy" id="53992"/>
    <lineage>
        <taxon>Eukaryota</taxon>
        <taxon>Metazoa</taxon>
        <taxon>Ecdysozoa</taxon>
        <taxon>Nematoda</taxon>
        <taxon>Chromadorea</taxon>
        <taxon>Rhabditida</taxon>
        <taxon>Rhabditina</taxon>
        <taxon>Rhabditomorpha</taxon>
        <taxon>Strongyloidea</taxon>
        <taxon>Strongylidae</taxon>
        <taxon>Cylicocyclus</taxon>
    </lineage>
</organism>
<comment type="caution">
    <text evidence="3">The sequence shown here is derived from an EMBL/GenBank/DDBJ whole genome shotgun (WGS) entry which is preliminary data.</text>
</comment>
<reference evidence="3" key="1">
    <citation type="submission" date="2023-07" db="EMBL/GenBank/DDBJ databases">
        <authorList>
            <consortium name="CYATHOMIX"/>
        </authorList>
    </citation>
    <scope>NUCLEOTIDE SEQUENCE</scope>
    <source>
        <strain evidence="3">N/A</strain>
    </source>
</reference>
<sequence>MKWHVIFFFVVLFCIGIFDTEAACKKPPKRRGRGKRAADAEQKTVGRINRKYIGDQEIIEIEDMTSLPENF</sequence>
<dbReference type="EMBL" id="CATQJL010000001">
    <property type="protein sequence ID" value="CAJ0588994.1"/>
    <property type="molecule type" value="Genomic_DNA"/>
</dbReference>
<accession>A0AA36GEN3</accession>
<evidence type="ECO:0000313" key="4">
    <source>
        <dbReference type="Proteomes" id="UP001176961"/>
    </source>
</evidence>
<feature type="chain" id="PRO_5041588931" evidence="1">
    <location>
        <begin position="23"/>
        <end position="71"/>
    </location>
</feature>
<proteinExistence type="predicted"/>